<sequence length="161" mass="17378">MSLFGRTPFARSPSSGSRPCVPHHHRPRSVTVATETRERLYPRTESQIKAEIAEARARLEASLAQLAKEVNPTTIKNQTIDQAKAFADAQVKAVKGQFVDDNGVRVDRVAMIAGAAVGILVTMTTLRGVVRSGQKRKALKVARKQVAALNGAPVKITVKKG</sequence>
<accession>A0A5Q2F7K9</accession>
<keyword evidence="2" id="KW-0472">Membrane</keyword>
<reference evidence="3 4" key="1">
    <citation type="submission" date="2019-10" db="EMBL/GenBank/DDBJ databases">
        <title>Genomic analysis of Raineyella sp. CBA3103.</title>
        <authorList>
            <person name="Roh S.W."/>
        </authorList>
    </citation>
    <scope>NUCLEOTIDE SEQUENCE [LARGE SCALE GENOMIC DNA]</scope>
    <source>
        <strain evidence="3 4">CBA3103</strain>
    </source>
</reference>
<keyword evidence="2" id="KW-1133">Transmembrane helix</keyword>
<organism evidence="3 4">
    <name type="scientific">Raineyella fluvialis</name>
    <dbReference type="NCBI Taxonomy" id="2662261"/>
    <lineage>
        <taxon>Bacteria</taxon>
        <taxon>Bacillati</taxon>
        <taxon>Actinomycetota</taxon>
        <taxon>Actinomycetes</taxon>
        <taxon>Propionibacteriales</taxon>
        <taxon>Propionibacteriaceae</taxon>
        <taxon>Raineyella</taxon>
    </lineage>
</organism>
<dbReference type="Proteomes" id="UP000386847">
    <property type="component" value="Chromosome"/>
</dbReference>
<feature type="region of interest" description="Disordered" evidence="1">
    <location>
        <begin position="1"/>
        <end position="33"/>
    </location>
</feature>
<evidence type="ECO:0000256" key="1">
    <source>
        <dbReference type="SAM" id="MobiDB-lite"/>
    </source>
</evidence>
<protein>
    <submittedName>
        <fullName evidence="3">DUF3618 domain-containing protein</fullName>
    </submittedName>
</protein>
<evidence type="ECO:0000313" key="4">
    <source>
        <dbReference type="Proteomes" id="UP000386847"/>
    </source>
</evidence>
<dbReference type="KEGG" id="rain:Rai3103_00710"/>
<dbReference type="EMBL" id="CP045725">
    <property type="protein sequence ID" value="QGF22451.1"/>
    <property type="molecule type" value="Genomic_DNA"/>
</dbReference>
<evidence type="ECO:0000313" key="3">
    <source>
        <dbReference type="EMBL" id="QGF22451.1"/>
    </source>
</evidence>
<keyword evidence="4" id="KW-1185">Reference proteome</keyword>
<keyword evidence="2" id="KW-0812">Transmembrane</keyword>
<gene>
    <name evidence="3" type="ORF">Rai3103_00710</name>
</gene>
<dbReference type="AlphaFoldDB" id="A0A5Q2F7K9"/>
<dbReference type="InterPro" id="IPR022062">
    <property type="entry name" value="DUF3618"/>
</dbReference>
<dbReference type="Pfam" id="PF12277">
    <property type="entry name" value="DUF3618"/>
    <property type="match status" value="1"/>
</dbReference>
<name>A0A5Q2F7K9_9ACTN</name>
<proteinExistence type="predicted"/>
<evidence type="ECO:0000256" key="2">
    <source>
        <dbReference type="SAM" id="Phobius"/>
    </source>
</evidence>
<feature type="transmembrane region" description="Helical" evidence="2">
    <location>
        <begin position="109"/>
        <end position="130"/>
    </location>
</feature>